<dbReference type="AlphaFoldDB" id="A0AAD5QJF9"/>
<dbReference type="EMBL" id="JAHQIW010000942">
    <property type="protein sequence ID" value="KAJ1350755.1"/>
    <property type="molecule type" value="Genomic_DNA"/>
</dbReference>
<proteinExistence type="predicted"/>
<keyword evidence="2" id="KW-1185">Reference proteome</keyword>
<comment type="caution">
    <text evidence="1">The sequence shown here is derived from an EMBL/GenBank/DDBJ whole genome shotgun (WGS) entry which is preliminary data.</text>
</comment>
<evidence type="ECO:0000313" key="1">
    <source>
        <dbReference type="EMBL" id="KAJ1350755.1"/>
    </source>
</evidence>
<evidence type="ECO:0000313" key="2">
    <source>
        <dbReference type="Proteomes" id="UP001196413"/>
    </source>
</evidence>
<protein>
    <submittedName>
        <fullName evidence="1">Uncharacterized protein</fullName>
    </submittedName>
</protein>
<sequence length="77" mass="8824">MTGTLKLIEDYDPLVEGLKSCFDLALATQYRRTDRISSMTKESPEERSKLKPDLIVTYLARVVSNSTCRRALEEELQ</sequence>
<dbReference type="Proteomes" id="UP001196413">
    <property type="component" value="Unassembled WGS sequence"/>
</dbReference>
<reference evidence="1" key="1">
    <citation type="submission" date="2021-06" db="EMBL/GenBank/DDBJ databases">
        <title>Parelaphostrongylus tenuis whole genome reference sequence.</title>
        <authorList>
            <person name="Garwood T.J."/>
            <person name="Larsen P.A."/>
            <person name="Fountain-Jones N.M."/>
            <person name="Garbe J.R."/>
            <person name="Macchietto M.G."/>
            <person name="Kania S.A."/>
            <person name="Gerhold R.W."/>
            <person name="Richards J.E."/>
            <person name="Wolf T.M."/>
        </authorList>
    </citation>
    <scope>NUCLEOTIDE SEQUENCE</scope>
    <source>
        <strain evidence="1">MNPRO001-30</strain>
        <tissue evidence="1">Meninges</tissue>
    </source>
</reference>
<accession>A0AAD5QJF9</accession>
<organism evidence="1 2">
    <name type="scientific">Parelaphostrongylus tenuis</name>
    <name type="common">Meningeal worm</name>
    <dbReference type="NCBI Taxonomy" id="148309"/>
    <lineage>
        <taxon>Eukaryota</taxon>
        <taxon>Metazoa</taxon>
        <taxon>Ecdysozoa</taxon>
        <taxon>Nematoda</taxon>
        <taxon>Chromadorea</taxon>
        <taxon>Rhabditida</taxon>
        <taxon>Rhabditina</taxon>
        <taxon>Rhabditomorpha</taxon>
        <taxon>Strongyloidea</taxon>
        <taxon>Metastrongylidae</taxon>
        <taxon>Parelaphostrongylus</taxon>
    </lineage>
</organism>
<name>A0AAD5QJF9_PARTN</name>
<gene>
    <name evidence="1" type="ORF">KIN20_006633</name>
</gene>